<feature type="region of interest" description="Disordered" evidence="1">
    <location>
        <begin position="60"/>
        <end position="95"/>
    </location>
</feature>
<dbReference type="Proteomes" id="UP001168883">
    <property type="component" value="Unassembled WGS sequence"/>
</dbReference>
<protein>
    <submittedName>
        <fullName evidence="2">Uncharacterized protein</fullName>
    </submittedName>
</protein>
<evidence type="ECO:0000256" key="1">
    <source>
        <dbReference type="SAM" id="MobiDB-lite"/>
    </source>
</evidence>
<gene>
    <name evidence="2" type="ORF">Q3C12_34565</name>
</gene>
<proteinExistence type="predicted"/>
<sequence>MEGADEQLLACMVKMERRNPIVCSLVRSYFAADTFHINWSCYYPSGFIFLKKEEAEAEAVTAQRPERSGGPEGLTSGSHCRRLTPPCPYGMARPL</sequence>
<dbReference type="RefSeq" id="WP_302881570.1">
    <property type="nucleotide sequence ID" value="NZ_JAUMKJ010000102.1"/>
</dbReference>
<name>A0ABT8VMA8_9BACL</name>
<comment type="caution">
    <text evidence="2">The sequence shown here is derived from an EMBL/GenBank/DDBJ whole genome shotgun (WGS) entry which is preliminary data.</text>
</comment>
<dbReference type="EMBL" id="JAUMKJ010000102">
    <property type="protein sequence ID" value="MDO3682122.1"/>
    <property type="molecule type" value="Genomic_DNA"/>
</dbReference>
<reference evidence="2" key="1">
    <citation type="submission" date="2023-07" db="EMBL/GenBank/DDBJ databases">
        <authorList>
            <person name="Aktuganov G."/>
            <person name="Boyko T."/>
            <person name="Delegan Y."/>
            <person name="Galimzianova N."/>
            <person name="Gilvanova E."/>
            <person name="Korobov V."/>
            <person name="Kuzmina L."/>
            <person name="Melentiev A."/>
            <person name="Milman P."/>
            <person name="Ryabova A."/>
            <person name="Stupak E."/>
            <person name="Yasakov T."/>
            <person name="Zharikova N."/>
            <person name="Zhurenko E."/>
        </authorList>
    </citation>
    <scope>NUCLEOTIDE SEQUENCE</scope>
    <source>
        <strain evidence="2">IB-739</strain>
    </source>
</reference>
<accession>A0ABT8VMA8</accession>
<evidence type="ECO:0000313" key="2">
    <source>
        <dbReference type="EMBL" id="MDO3682122.1"/>
    </source>
</evidence>
<evidence type="ECO:0000313" key="3">
    <source>
        <dbReference type="Proteomes" id="UP001168883"/>
    </source>
</evidence>
<organism evidence="2 3">
    <name type="scientific">Paenibacillus ehimensis</name>
    <dbReference type="NCBI Taxonomy" id="79264"/>
    <lineage>
        <taxon>Bacteria</taxon>
        <taxon>Bacillati</taxon>
        <taxon>Bacillota</taxon>
        <taxon>Bacilli</taxon>
        <taxon>Bacillales</taxon>
        <taxon>Paenibacillaceae</taxon>
        <taxon>Paenibacillus</taxon>
    </lineage>
</organism>
<keyword evidence="3" id="KW-1185">Reference proteome</keyword>